<evidence type="ECO:0000313" key="3">
    <source>
        <dbReference type="Proteomes" id="UP001187192"/>
    </source>
</evidence>
<keyword evidence="3" id="KW-1185">Reference proteome</keyword>
<protein>
    <submittedName>
        <fullName evidence="2">Uncharacterized protein</fullName>
    </submittedName>
</protein>
<proteinExistence type="predicted"/>
<reference evidence="2" key="1">
    <citation type="submission" date="2023-07" db="EMBL/GenBank/DDBJ databases">
        <title>draft genome sequence of fig (Ficus carica).</title>
        <authorList>
            <person name="Takahashi T."/>
            <person name="Nishimura K."/>
        </authorList>
    </citation>
    <scope>NUCLEOTIDE SEQUENCE</scope>
</reference>
<evidence type="ECO:0000313" key="2">
    <source>
        <dbReference type="EMBL" id="GMN61242.1"/>
    </source>
</evidence>
<organism evidence="2 3">
    <name type="scientific">Ficus carica</name>
    <name type="common">Common fig</name>
    <dbReference type="NCBI Taxonomy" id="3494"/>
    <lineage>
        <taxon>Eukaryota</taxon>
        <taxon>Viridiplantae</taxon>
        <taxon>Streptophyta</taxon>
        <taxon>Embryophyta</taxon>
        <taxon>Tracheophyta</taxon>
        <taxon>Spermatophyta</taxon>
        <taxon>Magnoliopsida</taxon>
        <taxon>eudicotyledons</taxon>
        <taxon>Gunneridae</taxon>
        <taxon>Pentapetalae</taxon>
        <taxon>rosids</taxon>
        <taxon>fabids</taxon>
        <taxon>Rosales</taxon>
        <taxon>Moraceae</taxon>
        <taxon>Ficeae</taxon>
        <taxon>Ficus</taxon>
    </lineage>
</organism>
<evidence type="ECO:0000256" key="1">
    <source>
        <dbReference type="SAM" id="MobiDB-lite"/>
    </source>
</evidence>
<dbReference type="Gramene" id="FCD_00019480-RA">
    <property type="protein sequence ID" value="FCD_00019480-RA:cds"/>
    <property type="gene ID" value="FCD_00019480"/>
</dbReference>
<name>A0AA88DT19_FICCA</name>
<gene>
    <name evidence="2" type="ORF">TIFTF001_030335</name>
</gene>
<dbReference type="AlphaFoldDB" id="A0AA88DT19"/>
<sequence length="67" mass="7681">METRKRFESEAKLPPPRKETRQHRRNKYLVTVTLPEARTGPETWGWGWGFGFGFGIGWGPGSSLALY</sequence>
<feature type="region of interest" description="Disordered" evidence="1">
    <location>
        <begin position="1"/>
        <end position="24"/>
    </location>
</feature>
<dbReference type="EMBL" id="BTGU01000108">
    <property type="protein sequence ID" value="GMN61242.1"/>
    <property type="molecule type" value="Genomic_DNA"/>
</dbReference>
<accession>A0AA88DT19</accession>
<dbReference type="Proteomes" id="UP001187192">
    <property type="component" value="Unassembled WGS sequence"/>
</dbReference>
<comment type="caution">
    <text evidence="2">The sequence shown here is derived from an EMBL/GenBank/DDBJ whole genome shotgun (WGS) entry which is preliminary data.</text>
</comment>
<feature type="compositionally biased region" description="Basic and acidic residues" evidence="1">
    <location>
        <begin position="1"/>
        <end position="19"/>
    </location>
</feature>